<dbReference type="Gene3D" id="3.90.230.10">
    <property type="entry name" value="Creatinase/methionine aminopeptidase superfamily"/>
    <property type="match status" value="1"/>
</dbReference>
<dbReference type="SUPFAM" id="SSF55920">
    <property type="entry name" value="Creatinase/aminopeptidase"/>
    <property type="match status" value="1"/>
</dbReference>
<comment type="caution">
    <text evidence="1">The sequence shown here is derived from an EMBL/GenBank/DDBJ whole genome shotgun (WGS) entry which is preliminary data.</text>
</comment>
<proteinExistence type="predicted"/>
<dbReference type="Proteomes" id="UP001597213">
    <property type="component" value="Unassembled WGS sequence"/>
</dbReference>
<dbReference type="InterPro" id="IPR036005">
    <property type="entry name" value="Creatinase/aminopeptidase-like"/>
</dbReference>
<gene>
    <name evidence="1" type="ORF">ACFSCT_05530</name>
</gene>
<reference evidence="2" key="1">
    <citation type="journal article" date="2019" name="Int. J. Syst. Evol. Microbiol.">
        <title>The Global Catalogue of Microorganisms (GCM) 10K type strain sequencing project: providing services to taxonomists for standard genome sequencing and annotation.</title>
        <authorList>
            <consortium name="The Broad Institute Genomics Platform"/>
            <consortium name="The Broad Institute Genome Sequencing Center for Infectious Disease"/>
            <person name="Wu L."/>
            <person name="Ma J."/>
        </authorList>
    </citation>
    <scope>NUCLEOTIDE SEQUENCE [LARGE SCALE GENOMIC DNA]</scope>
    <source>
        <strain evidence="2">CCUG 56029</strain>
    </source>
</reference>
<name>A0ABW4R607_9RHOB</name>
<evidence type="ECO:0000313" key="1">
    <source>
        <dbReference type="EMBL" id="MFD1881175.1"/>
    </source>
</evidence>
<accession>A0ABW4R607</accession>
<protein>
    <recommendedName>
        <fullName evidence="3">Metallopeptidase family M24</fullName>
    </recommendedName>
</protein>
<sequence>MTAVPARFPKPPSHRLGDGTIIVENMVLTIEPGMEYAPGKMIVHEENIAITPDGPRLLTKRAPREMPVIR</sequence>
<keyword evidence="2" id="KW-1185">Reference proteome</keyword>
<evidence type="ECO:0000313" key="2">
    <source>
        <dbReference type="Proteomes" id="UP001597213"/>
    </source>
</evidence>
<evidence type="ECO:0008006" key="3">
    <source>
        <dbReference type="Google" id="ProtNLM"/>
    </source>
</evidence>
<dbReference type="RefSeq" id="WP_379140803.1">
    <property type="nucleotide sequence ID" value="NZ_JBHUEN010000016.1"/>
</dbReference>
<organism evidence="1 2">
    <name type="scientific">Paracoccus pacificus</name>
    <dbReference type="NCBI Taxonomy" id="1463598"/>
    <lineage>
        <taxon>Bacteria</taxon>
        <taxon>Pseudomonadati</taxon>
        <taxon>Pseudomonadota</taxon>
        <taxon>Alphaproteobacteria</taxon>
        <taxon>Rhodobacterales</taxon>
        <taxon>Paracoccaceae</taxon>
        <taxon>Paracoccus</taxon>
    </lineage>
</organism>
<dbReference type="EMBL" id="JBHUEN010000016">
    <property type="protein sequence ID" value="MFD1881175.1"/>
    <property type="molecule type" value="Genomic_DNA"/>
</dbReference>